<dbReference type="GO" id="GO:0031902">
    <property type="term" value="C:late endosome membrane"/>
    <property type="evidence" value="ECO:0007669"/>
    <property type="project" value="TreeGrafter"/>
</dbReference>
<proteinExistence type="inferred from homology"/>
<feature type="coiled-coil region" evidence="9">
    <location>
        <begin position="66"/>
        <end position="100"/>
    </location>
</feature>
<dbReference type="GO" id="GO:0031201">
    <property type="term" value="C:SNARE complex"/>
    <property type="evidence" value="ECO:0007669"/>
    <property type="project" value="TreeGrafter"/>
</dbReference>
<dbReference type="PROSITE" id="PS50192">
    <property type="entry name" value="T_SNARE"/>
    <property type="match status" value="1"/>
</dbReference>
<dbReference type="InterPro" id="IPR027027">
    <property type="entry name" value="GOSR2/Membrin/Bos1"/>
</dbReference>
<comment type="similarity">
    <text evidence="1">Belongs to the VTI1 family.</text>
</comment>
<keyword evidence="5 10" id="KW-1133">Transmembrane helix</keyword>
<feature type="transmembrane region" description="Helical" evidence="10">
    <location>
        <begin position="190"/>
        <end position="211"/>
    </location>
</feature>
<dbReference type="Gene3D" id="1.20.58.400">
    <property type="entry name" value="t-snare proteins"/>
    <property type="match status" value="1"/>
</dbReference>
<feature type="domain" description="T-SNARE coiled-coil homology" evidence="11">
    <location>
        <begin position="119"/>
        <end position="181"/>
    </location>
</feature>
<dbReference type="Gene3D" id="1.20.5.110">
    <property type="match status" value="1"/>
</dbReference>
<dbReference type="CDD" id="cd15862">
    <property type="entry name" value="SNARE_Vti1"/>
    <property type="match status" value="1"/>
</dbReference>
<dbReference type="InterPro" id="IPR038407">
    <property type="entry name" value="v-SNARE_N_sf"/>
</dbReference>
<evidence type="ECO:0000313" key="12">
    <source>
        <dbReference type="EMBL" id="KAI6652033.1"/>
    </source>
</evidence>
<accession>A0AAV7JST9</accession>
<evidence type="ECO:0000256" key="3">
    <source>
        <dbReference type="ARBA" id="ARBA00022692"/>
    </source>
</evidence>
<reference evidence="12 13" key="1">
    <citation type="journal article" date="2023" name="BMC Biol.">
        <title>The compact genome of the sponge Oopsacas minuta (Hexactinellida) is lacking key metazoan core genes.</title>
        <authorList>
            <person name="Santini S."/>
            <person name="Schenkelaars Q."/>
            <person name="Jourda C."/>
            <person name="Duchesne M."/>
            <person name="Belahbib H."/>
            <person name="Rocher C."/>
            <person name="Selva M."/>
            <person name="Riesgo A."/>
            <person name="Vervoort M."/>
            <person name="Leys S.P."/>
            <person name="Kodjabachian L."/>
            <person name="Le Bivic A."/>
            <person name="Borchiellini C."/>
            <person name="Claverie J.M."/>
            <person name="Renard E."/>
        </authorList>
    </citation>
    <scope>NUCLEOTIDE SEQUENCE [LARGE SCALE GENOMIC DNA]</scope>
    <source>
        <strain evidence="12">SPO-2</strain>
    </source>
</reference>
<evidence type="ECO:0000256" key="6">
    <source>
        <dbReference type="ARBA" id="ARBA00023054"/>
    </source>
</evidence>
<dbReference type="Proteomes" id="UP001165289">
    <property type="component" value="Unassembled WGS sequence"/>
</dbReference>
<dbReference type="GO" id="GO:0005484">
    <property type="term" value="F:SNAP receptor activity"/>
    <property type="evidence" value="ECO:0007669"/>
    <property type="project" value="InterPro"/>
</dbReference>
<evidence type="ECO:0000256" key="5">
    <source>
        <dbReference type="ARBA" id="ARBA00022989"/>
    </source>
</evidence>
<comment type="caution">
    <text evidence="12">The sequence shown here is derived from an EMBL/GenBank/DDBJ whole genome shotgun (WGS) entry which is preliminary data.</text>
</comment>
<dbReference type="PANTHER" id="PTHR21230">
    <property type="entry name" value="VESICLE TRANSPORT V-SNARE PROTEIN VTI1-RELATED"/>
    <property type="match status" value="1"/>
</dbReference>
<keyword evidence="6 9" id="KW-0175">Coiled coil</keyword>
<evidence type="ECO:0000256" key="9">
    <source>
        <dbReference type="SAM" id="Coils"/>
    </source>
</evidence>
<keyword evidence="13" id="KW-1185">Reference proteome</keyword>
<dbReference type="GO" id="GO:0006906">
    <property type="term" value="P:vesicle fusion"/>
    <property type="evidence" value="ECO:0007669"/>
    <property type="project" value="TreeGrafter"/>
</dbReference>
<evidence type="ECO:0000256" key="10">
    <source>
        <dbReference type="SAM" id="Phobius"/>
    </source>
</evidence>
<dbReference type="InterPro" id="IPR010989">
    <property type="entry name" value="SNARE"/>
</dbReference>
<keyword evidence="4" id="KW-0653">Protein transport</keyword>
<dbReference type="GO" id="GO:0012507">
    <property type="term" value="C:ER to Golgi transport vesicle membrane"/>
    <property type="evidence" value="ECO:0007669"/>
    <property type="project" value="TreeGrafter"/>
</dbReference>
<dbReference type="PANTHER" id="PTHR21230:SF26">
    <property type="entry name" value="VESICLE TRANSPORT THROUGH INTERACTION WITH T-SNARES HOMOLOG 1A"/>
    <property type="match status" value="1"/>
</dbReference>
<dbReference type="FunFam" id="1.20.58.400:FF:000001">
    <property type="entry name" value="Vesicle transport through interaction with t-SNAREs homolog 1A"/>
    <property type="match status" value="1"/>
</dbReference>
<dbReference type="EMBL" id="JAKMXF010000300">
    <property type="protein sequence ID" value="KAI6652033.1"/>
    <property type="molecule type" value="Genomic_DNA"/>
</dbReference>
<protein>
    <submittedName>
        <fullName evidence="12">Vesicle transport through interaction with t-SNAREs-like protein 1A-like</fullName>
    </submittedName>
</protein>
<evidence type="ECO:0000256" key="2">
    <source>
        <dbReference type="ARBA" id="ARBA00022448"/>
    </source>
</evidence>
<name>A0AAV7JST9_9METZ</name>
<evidence type="ECO:0000256" key="8">
    <source>
        <dbReference type="ARBA" id="ARBA00060376"/>
    </source>
</evidence>
<keyword evidence="3 10" id="KW-0812">Transmembrane</keyword>
<dbReference type="InterPro" id="IPR007705">
    <property type="entry name" value="Vesicle_trsprt_v-SNARE_N"/>
</dbReference>
<sequence>MSLFDNYEQQFATTTTDATIRINRIQDLSGSDKASVVAQVESCLGDAKDLVDQMEITMLECSPELRPDLQKRISTYKVELTRLRKELEKAQKDEREVRFQRTGISTTSDDHKRLVLGNEDILDKSSKHLERGQRIVVQTEEIGLEVMSDLRDQRDTIEHSLDRMKGVSTDLSSSSRILSRMKLRIYQNRFILIIGVIVLACLLVLILFIIIKSRVDQSNK</sequence>
<dbReference type="FunFam" id="1.20.5.110:FF:000002">
    <property type="entry name" value="Vesicle transport through interaction with t-SNAREsB"/>
    <property type="match status" value="1"/>
</dbReference>
<dbReference type="Pfam" id="PF05008">
    <property type="entry name" value="V-SNARE"/>
    <property type="match status" value="1"/>
</dbReference>
<comment type="subcellular location">
    <subcellularLocation>
        <location evidence="8">Prevacuolar compartment membrane</location>
        <topology evidence="8">Single-pass type IV membrane protein</topology>
    </subcellularLocation>
</comment>
<evidence type="ECO:0000256" key="7">
    <source>
        <dbReference type="ARBA" id="ARBA00023136"/>
    </source>
</evidence>
<dbReference type="PIRSF" id="PIRSF028865">
    <property type="entry name" value="Membrin-2"/>
    <property type="match status" value="1"/>
</dbReference>
<organism evidence="12 13">
    <name type="scientific">Oopsacas minuta</name>
    <dbReference type="NCBI Taxonomy" id="111878"/>
    <lineage>
        <taxon>Eukaryota</taxon>
        <taxon>Metazoa</taxon>
        <taxon>Porifera</taxon>
        <taxon>Hexactinellida</taxon>
        <taxon>Hexasterophora</taxon>
        <taxon>Lyssacinosida</taxon>
        <taxon>Leucopsacidae</taxon>
        <taxon>Oopsacas</taxon>
    </lineage>
</organism>
<keyword evidence="7 10" id="KW-0472">Membrane</keyword>
<evidence type="ECO:0000259" key="11">
    <source>
        <dbReference type="PROSITE" id="PS50192"/>
    </source>
</evidence>
<dbReference type="InterPro" id="IPR000727">
    <property type="entry name" value="T_SNARE_dom"/>
</dbReference>
<dbReference type="GO" id="GO:0006886">
    <property type="term" value="P:intracellular protein transport"/>
    <property type="evidence" value="ECO:0007669"/>
    <property type="project" value="InterPro"/>
</dbReference>
<dbReference type="SUPFAM" id="SSF47661">
    <property type="entry name" value="t-snare proteins"/>
    <property type="match status" value="1"/>
</dbReference>
<dbReference type="GO" id="GO:0005789">
    <property type="term" value="C:endoplasmic reticulum membrane"/>
    <property type="evidence" value="ECO:0007669"/>
    <property type="project" value="TreeGrafter"/>
</dbReference>
<gene>
    <name evidence="12" type="ORF">LOD99_4578</name>
</gene>
<dbReference type="AlphaFoldDB" id="A0AAV7JST9"/>
<keyword evidence="2" id="KW-0813">Transport</keyword>
<evidence type="ECO:0000256" key="4">
    <source>
        <dbReference type="ARBA" id="ARBA00022927"/>
    </source>
</evidence>
<evidence type="ECO:0000313" key="13">
    <source>
        <dbReference type="Proteomes" id="UP001165289"/>
    </source>
</evidence>
<dbReference type="SUPFAM" id="SSF58038">
    <property type="entry name" value="SNARE fusion complex"/>
    <property type="match status" value="1"/>
</dbReference>
<dbReference type="Pfam" id="PF12352">
    <property type="entry name" value="V-SNARE_C"/>
    <property type="match status" value="1"/>
</dbReference>
<dbReference type="GO" id="GO:0005794">
    <property type="term" value="C:Golgi apparatus"/>
    <property type="evidence" value="ECO:0007669"/>
    <property type="project" value="InterPro"/>
</dbReference>
<evidence type="ECO:0000256" key="1">
    <source>
        <dbReference type="ARBA" id="ARBA00006108"/>
    </source>
</evidence>
<dbReference type="GO" id="GO:0000149">
    <property type="term" value="F:SNARE binding"/>
    <property type="evidence" value="ECO:0007669"/>
    <property type="project" value="TreeGrafter"/>
</dbReference>